<keyword evidence="1" id="KW-1133">Transmembrane helix</keyword>
<dbReference type="Proteomes" id="UP000557772">
    <property type="component" value="Unassembled WGS sequence"/>
</dbReference>
<feature type="transmembrane region" description="Helical" evidence="1">
    <location>
        <begin position="148"/>
        <end position="168"/>
    </location>
</feature>
<dbReference type="RefSeq" id="WP_171150755.1">
    <property type="nucleotide sequence ID" value="NZ_JABENB010000001.1"/>
</dbReference>
<keyword evidence="1" id="KW-0472">Membrane</keyword>
<accession>A0A849AER9</accession>
<gene>
    <name evidence="2" type="ORF">HJ588_00045</name>
</gene>
<evidence type="ECO:0000313" key="2">
    <source>
        <dbReference type="EMBL" id="NNG37668.1"/>
    </source>
</evidence>
<reference evidence="2 3" key="1">
    <citation type="submission" date="2020-05" db="EMBL/GenBank/DDBJ databases">
        <title>Flexivirga sp. ID2601S isolated from air conditioner.</title>
        <authorList>
            <person name="Kim D.H."/>
        </authorList>
    </citation>
    <scope>NUCLEOTIDE SEQUENCE [LARGE SCALE GENOMIC DNA]</scope>
    <source>
        <strain evidence="2 3">ID2601S</strain>
    </source>
</reference>
<feature type="transmembrane region" description="Helical" evidence="1">
    <location>
        <begin position="180"/>
        <end position="200"/>
    </location>
</feature>
<keyword evidence="3" id="KW-1185">Reference proteome</keyword>
<keyword evidence="1" id="KW-0812">Transmembrane</keyword>
<organism evidence="2 3">
    <name type="scientific">Flexivirga aerilata</name>
    <dbReference type="NCBI Taxonomy" id="1656889"/>
    <lineage>
        <taxon>Bacteria</taxon>
        <taxon>Bacillati</taxon>
        <taxon>Actinomycetota</taxon>
        <taxon>Actinomycetes</taxon>
        <taxon>Micrococcales</taxon>
        <taxon>Dermacoccaceae</taxon>
        <taxon>Flexivirga</taxon>
    </lineage>
</organism>
<feature type="transmembrane region" description="Helical" evidence="1">
    <location>
        <begin position="12"/>
        <end position="32"/>
    </location>
</feature>
<protein>
    <submittedName>
        <fullName evidence="2">Uncharacterized protein</fullName>
    </submittedName>
</protein>
<dbReference type="AlphaFoldDB" id="A0A849AER9"/>
<sequence length="205" mass="20899">MTQERAPLGTVISHVALPVLMGLIMAVAYLGGFHKPAPHDVPLAVVGSTAQAQPVASAMQQALGDKADVTVLPSTAAATDQLRHLELTAAYVPGPKQATLLVSTIASDAAKSAATQMFSPVATKQGVPLVTRDVTGVPASDPIGQNGFFFLVALTVGSYASSIAIGAAGASRRLRDRVGIALGAAVVISTVGLLIAPRLLRHVPR</sequence>
<proteinExistence type="predicted"/>
<evidence type="ECO:0000313" key="3">
    <source>
        <dbReference type="Proteomes" id="UP000557772"/>
    </source>
</evidence>
<name>A0A849AER9_9MICO</name>
<dbReference type="EMBL" id="JABENB010000001">
    <property type="protein sequence ID" value="NNG37668.1"/>
    <property type="molecule type" value="Genomic_DNA"/>
</dbReference>
<comment type="caution">
    <text evidence="2">The sequence shown here is derived from an EMBL/GenBank/DDBJ whole genome shotgun (WGS) entry which is preliminary data.</text>
</comment>
<evidence type="ECO:0000256" key="1">
    <source>
        <dbReference type="SAM" id="Phobius"/>
    </source>
</evidence>